<evidence type="ECO:0000256" key="2">
    <source>
        <dbReference type="ARBA" id="ARBA00022827"/>
    </source>
</evidence>
<dbReference type="Gene3D" id="3.30.43.10">
    <property type="entry name" value="Uridine Diphospho-n-acetylenolpyruvylglucosamine Reductase, domain 2"/>
    <property type="match status" value="1"/>
</dbReference>
<proteinExistence type="predicted"/>
<evidence type="ECO:0000313" key="6">
    <source>
        <dbReference type="Proteomes" id="UP000291088"/>
    </source>
</evidence>
<dbReference type="SUPFAM" id="SSF56176">
    <property type="entry name" value="FAD-binding/transporter-associated domain-like"/>
    <property type="match status" value="1"/>
</dbReference>
<dbReference type="InterPro" id="IPR016166">
    <property type="entry name" value="FAD-bd_PCMH"/>
</dbReference>
<feature type="region of interest" description="Disordered" evidence="3">
    <location>
        <begin position="64"/>
        <end position="83"/>
    </location>
</feature>
<dbReference type="AlphaFoldDB" id="A0A4Q2SC07"/>
<organism evidence="5 6">
    <name type="scientific">Ciceribacter ferrooxidans</name>
    <dbReference type="NCBI Taxonomy" id="2509717"/>
    <lineage>
        <taxon>Bacteria</taxon>
        <taxon>Pseudomonadati</taxon>
        <taxon>Pseudomonadota</taxon>
        <taxon>Alphaproteobacteria</taxon>
        <taxon>Hyphomicrobiales</taxon>
        <taxon>Rhizobiaceae</taxon>
        <taxon>Ciceribacter</taxon>
    </lineage>
</organism>
<keyword evidence="6" id="KW-1185">Reference proteome</keyword>
<dbReference type="InterPro" id="IPR051264">
    <property type="entry name" value="FAD-oxidored/transferase_4"/>
</dbReference>
<keyword evidence="2" id="KW-0274">FAD</keyword>
<name>A0A4Q2SC07_9HYPH</name>
<dbReference type="InterPro" id="IPR036318">
    <property type="entry name" value="FAD-bd_PCMH-like_sf"/>
</dbReference>
<dbReference type="Proteomes" id="UP000291088">
    <property type="component" value="Unassembled WGS sequence"/>
</dbReference>
<dbReference type="EMBL" id="SDVB01000348">
    <property type="protein sequence ID" value="RYC02225.1"/>
    <property type="molecule type" value="Genomic_DNA"/>
</dbReference>
<keyword evidence="1" id="KW-0285">Flavoprotein</keyword>
<gene>
    <name evidence="5" type="ORF">EUU22_22185</name>
</gene>
<dbReference type="GO" id="GO:0071949">
    <property type="term" value="F:FAD binding"/>
    <property type="evidence" value="ECO:0007669"/>
    <property type="project" value="InterPro"/>
</dbReference>
<dbReference type="InterPro" id="IPR006094">
    <property type="entry name" value="Oxid_FAD_bind_N"/>
</dbReference>
<dbReference type="Pfam" id="PF01565">
    <property type="entry name" value="FAD_binding_4"/>
    <property type="match status" value="1"/>
</dbReference>
<comment type="caution">
    <text evidence="5">The sequence shown here is derived from an EMBL/GenBank/DDBJ whole genome shotgun (WGS) entry which is preliminary data.</text>
</comment>
<dbReference type="PROSITE" id="PS51387">
    <property type="entry name" value="FAD_PCMH"/>
    <property type="match status" value="1"/>
</dbReference>
<accession>A0A4Q2SC07</accession>
<evidence type="ECO:0000256" key="1">
    <source>
        <dbReference type="ARBA" id="ARBA00022630"/>
    </source>
</evidence>
<feature type="domain" description="FAD-binding PCMH-type" evidence="4">
    <location>
        <begin position="31"/>
        <end position="83"/>
    </location>
</feature>
<protein>
    <submittedName>
        <fullName evidence="5">FAD-binding oxidoreductase</fullName>
    </submittedName>
</protein>
<evidence type="ECO:0000256" key="3">
    <source>
        <dbReference type="SAM" id="MobiDB-lite"/>
    </source>
</evidence>
<sequence>MPALKAIVGDANVLTAAADPAPFVPDWRDRYHGRARAVVRPRDSGEVAAVVRCCADNGIASVPQGGNTGLCGGATPHESGDEV</sequence>
<dbReference type="PANTHER" id="PTHR43716">
    <property type="entry name" value="D-2-HYDROXYGLUTARATE DEHYDROGENASE, MITOCHONDRIAL"/>
    <property type="match status" value="1"/>
</dbReference>
<evidence type="ECO:0000259" key="4">
    <source>
        <dbReference type="PROSITE" id="PS51387"/>
    </source>
</evidence>
<dbReference type="GO" id="GO:0022904">
    <property type="term" value="P:respiratory electron transport chain"/>
    <property type="evidence" value="ECO:0007669"/>
    <property type="project" value="TreeGrafter"/>
</dbReference>
<evidence type="ECO:0000313" key="5">
    <source>
        <dbReference type="EMBL" id="RYC02225.1"/>
    </source>
</evidence>
<dbReference type="InterPro" id="IPR016167">
    <property type="entry name" value="FAD-bd_PCMH_sub1"/>
</dbReference>
<dbReference type="PANTHER" id="PTHR43716:SF2">
    <property type="entry name" value="BLL6224 PROTEIN"/>
    <property type="match status" value="1"/>
</dbReference>
<feature type="non-terminal residue" evidence="5">
    <location>
        <position position="83"/>
    </location>
</feature>
<reference evidence="5 6" key="1">
    <citation type="submission" date="2019-01" db="EMBL/GenBank/DDBJ databases">
        <authorList>
            <person name="Deng T."/>
        </authorList>
    </citation>
    <scope>NUCLEOTIDE SEQUENCE [LARGE SCALE GENOMIC DNA]</scope>
    <source>
        <strain evidence="5 6">F8825</strain>
    </source>
</reference>